<dbReference type="EMBL" id="JABAIL010000011">
    <property type="protein sequence ID" value="NLR94328.1"/>
    <property type="molecule type" value="Genomic_DNA"/>
</dbReference>
<dbReference type="GO" id="GO:0004555">
    <property type="term" value="F:alpha,alpha-trehalase activity"/>
    <property type="evidence" value="ECO:0007669"/>
    <property type="project" value="InterPro"/>
</dbReference>
<dbReference type="PANTHER" id="PTHR23403">
    <property type="entry name" value="TREHALASE"/>
    <property type="match status" value="1"/>
</dbReference>
<keyword evidence="4" id="KW-1185">Reference proteome</keyword>
<dbReference type="Proteomes" id="UP000585050">
    <property type="component" value="Unassembled WGS sequence"/>
</dbReference>
<feature type="domain" description="Glucosidase YgjK N-terminal" evidence="1">
    <location>
        <begin position="55"/>
        <end position="180"/>
    </location>
</feature>
<dbReference type="InterPro" id="IPR008928">
    <property type="entry name" value="6-hairpin_glycosidase_sf"/>
</dbReference>
<dbReference type="Pfam" id="PF22422">
    <property type="entry name" value="MGH1-like_GH"/>
    <property type="match status" value="1"/>
</dbReference>
<protein>
    <submittedName>
        <fullName evidence="3">Glycoside hydrolase</fullName>
    </submittedName>
</protein>
<dbReference type="Gene3D" id="2.70.98.50">
    <property type="entry name" value="putative glycoside hydrolase family protein from bacillus halodurans"/>
    <property type="match status" value="1"/>
</dbReference>
<dbReference type="PANTHER" id="PTHR23403:SF1">
    <property type="entry name" value="TREHALASE"/>
    <property type="match status" value="1"/>
</dbReference>
<feature type="domain" description="Mannosylglycerate hydrolase MGH1-like glycoside hydrolase" evidence="2">
    <location>
        <begin position="331"/>
        <end position="664"/>
    </location>
</feature>
<dbReference type="GO" id="GO:0005993">
    <property type="term" value="P:trehalose catabolic process"/>
    <property type="evidence" value="ECO:0007669"/>
    <property type="project" value="TreeGrafter"/>
</dbReference>
<comment type="caution">
    <text evidence="3">The sequence shown here is derived from an EMBL/GenBank/DDBJ whole genome shotgun (WGS) entry which is preliminary data.</text>
</comment>
<gene>
    <name evidence="3" type="ORF">HGP29_24200</name>
</gene>
<name>A0A7X8SQB0_9BACT</name>
<dbReference type="SUPFAM" id="SSF48208">
    <property type="entry name" value="Six-hairpin glycosidases"/>
    <property type="match status" value="1"/>
</dbReference>
<dbReference type="InterPro" id="IPR048450">
    <property type="entry name" value="YgjK_N"/>
</dbReference>
<dbReference type="InterPro" id="IPR054491">
    <property type="entry name" value="MGH1-like_GH"/>
</dbReference>
<dbReference type="InterPro" id="IPR001661">
    <property type="entry name" value="Glyco_hydro_37"/>
</dbReference>
<proteinExistence type="predicted"/>
<sequence length="672" mass="76618">MIKKLHILFFLSLGGILLGCHTNKDISKGNKTRFSYPNVLNLKGNIINPNQEGVSSFSDLGTWHSFSLVDENTSTKKGAFVGPFLMRQQESIWLSPSLVGLTIKDVQADQLLDLSKASLKENTFYPGVLKQSFAIDKLDIVLYLFNINQRSSMITAEITNNGKAKEFQLGFSGSVFNNFSKGIRETAHGLEVDIVNDEKVNLVFQEKNIHLGDSDYVYLENARLLPAKGETSISMAMSYTFSTQEEQEFNKKNIAGLKQAQQLLSDNEHRWNGYINTLNQGDTDRILAIEKYDRLAVKSLLTLMHNWRSEAGDIKHQGIVPSYAATYFQGLWAWDSWKHAVAIAPFEGELAKDQIRAMYDYQNQEGMIADCFFRDLQIEGVNWRNTKAPLSGWSIYKVFEATNDKDFLVEMYPKLKKYHEWWYINRDHDNNGLCEYGSTDGTRIAAAWESGMDNAVRFDKATIMENTKGAFSINQESVDLNAYLYQEKLFLSLIADRINKQEDAEKYNQEALKLKKMIQEIMYSEEDGFFYDVTLGNQNVVAIQGPEGWSPLYNEIATKEQAASVMKVMLDDTKFNTPMPFPTLSAANEQFNPEKGYWRGPVWLDQAYFGIMGLYNYGYKNEAKEMAEKLVNSAEGLVNSDKPIRENYHPMTKQGLNAEHFSWSAAHILMMF</sequence>
<dbReference type="RefSeq" id="WP_168885039.1">
    <property type="nucleotide sequence ID" value="NZ_JABAIL010000011.1"/>
</dbReference>
<dbReference type="Gene3D" id="1.50.10.10">
    <property type="match status" value="1"/>
</dbReference>
<dbReference type="PRINTS" id="PR00744">
    <property type="entry name" value="GLHYDRLASE37"/>
</dbReference>
<dbReference type="PROSITE" id="PS51257">
    <property type="entry name" value="PROKAR_LIPOPROTEIN"/>
    <property type="match status" value="1"/>
</dbReference>
<reference evidence="3 4" key="1">
    <citation type="submission" date="2020-04" db="EMBL/GenBank/DDBJ databases">
        <title>Flammeovirga sp. SR4, a novel species isolated from seawater.</title>
        <authorList>
            <person name="Wang X."/>
        </authorList>
    </citation>
    <scope>NUCLEOTIDE SEQUENCE [LARGE SCALE GENOMIC DNA]</scope>
    <source>
        <strain evidence="3 4">SR4</strain>
    </source>
</reference>
<evidence type="ECO:0000313" key="3">
    <source>
        <dbReference type="EMBL" id="NLR94328.1"/>
    </source>
</evidence>
<evidence type="ECO:0000313" key="4">
    <source>
        <dbReference type="Proteomes" id="UP000585050"/>
    </source>
</evidence>
<dbReference type="InterPro" id="IPR012341">
    <property type="entry name" value="6hp_glycosidase-like_sf"/>
</dbReference>
<keyword evidence="3" id="KW-0378">Hydrolase</keyword>
<evidence type="ECO:0000259" key="2">
    <source>
        <dbReference type="Pfam" id="PF22422"/>
    </source>
</evidence>
<dbReference type="Pfam" id="PF21152">
    <property type="entry name" value="YgjK_N"/>
    <property type="match status" value="1"/>
</dbReference>
<dbReference type="AlphaFoldDB" id="A0A7X8SQB0"/>
<organism evidence="3 4">
    <name type="scientific">Flammeovirga agarivorans</name>
    <dbReference type="NCBI Taxonomy" id="2726742"/>
    <lineage>
        <taxon>Bacteria</taxon>
        <taxon>Pseudomonadati</taxon>
        <taxon>Bacteroidota</taxon>
        <taxon>Cytophagia</taxon>
        <taxon>Cytophagales</taxon>
        <taxon>Flammeovirgaceae</taxon>
        <taxon>Flammeovirga</taxon>
    </lineage>
</organism>
<evidence type="ECO:0000259" key="1">
    <source>
        <dbReference type="Pfam" id="PF21152"/>
    </source>
</evidence>
<accession>A0A7X8SQB0</accession>